<dbReference type="Gene3D" id="1.50.10.10">
    <property type="match status" value="1"/>
</dbReference>
<dbReference type="RefSeq" id="WP_152790903.1">
    <property type="nucleotide sequence ID" value="NZ_BAABEQ010000027.1"/>
</dbReference>
<feature type="domain" description="Glycoside hydrolase family 65 C-terminal" evidence="1">
    <location>
        <begin position="414"/>
        <end position="459"/>
    </location>
</feature>
<evidence type="ECO:0000259" key="1">
    <source>
        <dbReference type="Pfam" id="PF03633"/>
    </source>
</evidence>
<evidence type="ECO:0000313" key="3">
    <source>
        <dbReference type="EMBL" id="MPY45791.1"/>
    </source>
</evidence>
<dbReference type="Pfam" id="PF03633">
    <property type="entry name" value="Glyco_hydro_65C"/>
    <property type="match status" value="1"/>
</dbReference>
<dbReference type="AlphaFoldDB" id="A0A5N8WE95"/>
<gene>
    <name evidence="3" type="ORF">FNH04_39590</name>
</gene>
<dbReference type="InterPro" id="IPR054491">
    <property type="entry name" value="MGH1-like_GH"/>
</dbReference>
<dbReference type="Proteomes" id="UP000326979">
    <property type="component" value="Unassembled WGS sequence"/>
</dbReference>
<dbReference type="Pfam" id="PF22422">
    <property type="entry name" value="MGH1-like_GH"/>
    <property type="match status" value="1"/>
</dbReference>
<dbReference type="EMBL" id="VJZE01000512">
    <property type="protein sequence ID" value="MPY45791.1"/>
    <property type="molecule type" value="Genomic_DNA"/>
</dbReference>
<sequence length="485" mass="52682">MTSHEERRTAAGRPGIGFGGGHDPLLGNAYRSALRNLLDINTVPYDPAEYDRTGLLTDPPGALIRAGGGYEQPWTRDAAVNVWNAAALLSPQVARNTLWSVCRRQHDGTLVVQQDNQWWDQIVWAVAAWHHYLVTGDLAFLADAYEATADTLRLNRSLHFNDGYGLFEGPAFMQDGIAGYPSPPYDPGNGSSFVLDHPGTDRLMCLSTNCLYYGAHQAGAEMADVLGDSAAADEWRATAARLRSAVNAHFWRPGAGVYGYLIHGAGERAGRLEPYQEANGLAFAVLFGVASPEQVRAVLGTTHREPRGVVNVWPHFARYDDGRPGRHNVLVWPVSVGMWGHAAAVGGRVDLFAQAVTDLARLAEPDGGFWEVHHARTGAVDGGRQSGRHWASEEHQTWSATAYLRLIHQGLFGLRPEQDGLRFAPLLPGGWAPVTLSGLGYRGMTLDITLVGSGRRITSLTVDGRRADGVPAGLRGRHQVRVELS</sequence>
<dbReference type="SUPFAM" id="SSF48208">
    <property type="entry name" value="Six-hairpin glycosidases"/>
    <property type="match status" value="1"/>
</dbReference>
<dbReference type="InterPro" id="IPR012341">
    <property type="entry name" value="6hp_glycosidase-like_sf"/>
</dbReference>
<protein>
    <submittedName>
        <fullName evidence="3">Uncharacterized protein</fullName>
    </submittedName>
</protein>
<dbReference type="PANTHER" id="PTHR34987">
    <property type="entry name" value="C, PUTATIVE (AFU_ORTHOLOGUE AFUA_3G02880)-RELATED"/>
    <property type="match status" value="1"/>
</dbReference>
<accession>A0A5N8WE95</accession>
<dbReference type="PANTHER" id="PTHR34987:SF4">
    <property type="entry name" value="ALPHA-L-RHAMNOSIDASE C-TERMINAL DOMAIN-CONTAINING PROTEIN"/>
    <property type="match status" value="1"/>
</dbReference>
<keyword evidence="4" id="KW-1185">Reference proteome</keyword>
<organism evidence="3 4">
    <name type="scientific">Streptomyces phyllanthi</name>
    <dbReference type="NCBI Taxonomy" id="1803180"/>
    <lineage>
        <taxon>Bacteria</taxon>
        <taxon>Bacillati</taxon>
        <taxon>Actinomycetota</taxon>
        <taxon>Actinomycetes</taxon>
        <taxon>Kitasatosporales</taxon>
        <taxon>Streptomycetaceae</taxon>
        <taxon>Streptomyces</taxon>
    </lineage>
</organism>
<dbReference type="InterPro" id="IPR005194">
    <property type="entry name" value="Glyco_hydro_65_C"/>
</dbReference>
<evidence type="ECO:0000259" key="2">
    <source>
        <dbReference type="Pfam" id="PF22422"/>
    </source>
</evidence>
<dbReference type="InterPro" id="IPR008928">
    <property type="entry name" value="6-hairpin_glycosidase_sf"/>
</dbReference>
<name>A0A5N8WE95_9ACTN</name>
<dbReference type="Gene3D" id="2.60.420.10">
    <property type="entry name" value="Maltose phosphorylase, domain 3"/>
    <property type="match status" value="1"/>
</dbReference>
<feature type="domain" description="Mannosylglycerate hydrolase MGH1-like glycoside hydrolase" evidence="2">
    <location>
        <begin position="70"/>
        <end position="399"/>
    </location>
</feature>
<dbReference type="GO" id="GO:0005975">
    <property type="term" value="P:carbohydrate metabolic process"/>
    <property type="evidence" value="ECO:0007669"/>
    <property type="project" value="InterPro"/>
</dbReference>
<proteinExistence type="predicted"/>
<comment type="caution">
    <text evidence="3">The sequence shown here is derived from an EMBL/GenBank/DDBJ whole genome shotgun (WGS) entry which is preliminary data.</text>
</comment>
<dbReference type="OrthoDB" id="176168at2"/>
<reference evidence="3 4" key="1">
    <citation type="submission" date="2019-07" db="EMBL/GenBank/DDBJ databases">
        <title>New species of Amycolatopsis and Streptomyces.</title>
        <authorList>
            <person name="Duangmal K."/>
            <person name="Teo W.F.A."/>
            <person name="Lipun K."/>
        </authorList>
    </citation>
    <scope>NUCLEOTIDE SEQUENCE [LARGE SCALE GENOMIC DNA]</scope>
    <source>
        <strain evidence="3 4">TISTR 2346</strain>
    </source>
</reference>
<evidence type="ECO:0000313" key="4">
    <source>
        <dbReference type="Proteomes" id="UP000326979"/>
    </source>
</evidence>